<feature type="region of interest" description="Disordered" evidence="1">
    <location>
        <begin position="1"/>
        <end position="73"/>
    </location>
</feature>
<accession>A0A4Z2ID41</accession>
<keyword evidence="3" id="KW-1185">Reference proteome</keyword>
<reference evidence="2 3" key="1">
    <citation type="submission" date="2019-03" db="EMBL/GenBank/DDBJ databases">
        <title>First draft genome of Liparis tanakae, snailfish: a comprehensive survey of snailfish specific genes.</title>
        <authorList>
            <person name="Kim W."/>
            <person name="Song I."/>
            <person name="Jeong J.-H."/>
            <person name="Kim D."/>
            <person name="Kim S."/>
            <person name="Ryu S."/>
            <person name="Song J.Y."/>
            <person name="Lee S.K."/>
        </authorList>
    </citation>
    <scope>NUCLEOTIDE SEQUENCE [LARGE SCALE GENOMIC DNA]</scope>
    <source>
        <tissue evidence="2">Muscle</tissue>
    </source>
</reference>
<proteinExistence type="predicted"/>
<gene>
    <name evidence="2" type="ORF">EYF80_013868</name>
</gene>
<evidence type="ECO:0000256" key="1">
    <source>
        <dbReference type="SAM" id="MobiDB-lite"/>
    </source>
</evidence>
<organism evidence="2 3">
    <name type="scientific">Liparis tanakae</name>
    <name type="common">Tanaka's snailfish</name>
    <dbReference type="NCBI Taxonomy" id="230148"/>
    <lineage>
        <taxon>Eukaryota</taxon>
        <taxon>Metazoa</taxon>
        <taxon>Chordata</taxon>
        <taxon>Craniata</taxon>
        <taxon>Vertebrata</taxon>
        <taxon>Euteleostomi</taxon>
        <taxon>Actinopterygii</taxon>
        <taxon>Neopterygii</taxon>
        <taxon>Teleostei</taxon>
        <taxon>Neoteleostei</taxon>
        <taxon>Acanthomorphata</taxon>
        <taxon>Eupercaria</taxon>
        <taxon>Perciformes</taxon>
        <taxon>Cottioidei</taxon>
        <taxon>Cottales</taxon>
        <taxon>Liparidae</taxon>
        <taxon>Liparis</taxon>
    </lineage>
</organism>
<feature type="compositionally biased region" description="Basic and acidic residues" evidence="1">
    <location>
        <begin position="30"/>
        <end position="62"/>
    </location>
</feature>
<comment type="caution">
    <text evidence="2">The sequence shown here is derived from an EMBL/GenBank/DDBJ whole genome shotgun (WGS) entry which is preliminary data.</text>
</comment>
<dbReference type="AlphaFoldDB" id="A0A4Z2ID41"/>
<name>A0A4Z2ID41_9TELE</name>
<evidence type="ECO:0000313" key="3">
    <source>
        <dbReference type="Proteomes" id="UP000314294"/>
    </source>
</evidence>
<dbReference type="Proteomes" id="UP000314294">
    <property type="component" value="Unassembled WGS sequence"/>
</dbReference>
<evidence type="ECO:0000313" key="2">
    <source>
        <dbReference type="EMBL" id="TNN75898.1"/>
    </source>
</evidence>
<dbReference type="EMBL" id="SRLO01000098">
    <property type="protein sequence ID" value="TNN75898.1"/>
    <property type="molecule type" value="Genomic_DNA"/>
</dbReference>
<protein>
    <submittedName>
        <fullName evidence="2">Uncharacterized protein</fullName>
    </submittedName>
</protein>
<sequence>MKTSRCHTTLPRRSPQTSGRVLCAAAQRPGGRERGNEEGNEKDVVTKRQRNDEKREREDQKGKQHRRNGNSQSHHVFAGFITLNIGRSAHTVSERSFVRSFNFTNVPIKLINCTEMKPNGDLDSRHYVLGVSVAVPRQQCCLCGRHVSSNHSGELCGFSCFSWASK</sequence>